<keyword evidence="4" id="KW-1185">Reference proteome</keyword>
<reference evidence="4 5" key="1">
    <citation type="journal article" date="2018" name="Front. Microbiol.">
        <title>Discovery of Phloeophagus Beetles as a Source of Pseudomonas Strains That Produce Potentially New Bioactive Substances and Description of Pseudomonas bohemica sp. nov.</title>
        <authorList>
            <person name="Saati-Santamaria Z."/>
            <person name="Lopez-Mondejar R."/>
            <person name="Jimenez-Gomez A."/>
            <person name="Diez-Mendez A."/>
            <person name="Vetrovsky T."/>
            <person name="Igual J.M."/>
            <person name="Velazquez E."/>
            <person name="Kolarik M."/>
            <person name="Rivas R."/>
            <person name="Garcia-Fraile P."/>
        </authorList>
    </citation>
    <scope>NUCLEOTIDE SEQUENCE [LARGE SCALE GENOMIC DNA]</scope>
    <source>
        <strain evidence="3 5">A2-NA12</strain>
        <strain evidence="2 4">A2-NA13</strain>
    </source>
</reference>
<dbReference type="AlphaFoldDB" id="A0A3L8D1P6"/>
<evidence type="ECO:0000313" key="2">
    <source>
        <dbReference type="EMBL" id="RLU11171.1"/>
    </source>
</evidence>
<keyword evidence="1" id="KW-0732">Signal</keyword>
<dbReference type="EMBL" id="PEGA01000001">
    <property type="protein sequence ID" value="RLU14537.1"/>
    <property type="molecule type" value="Genomic_DNA"/>
</dbReference>
<evidence type="ECO:0008006" key="6">
    <source>
        <dbReference type="Google" id="ProtNLM"/>
    </source>
</evidence>
<protein>
    <recommendedName>
        <fullName evidence="6">Sel1 repeat family protein</fullName>
    </recommendedName>
</protein>
<evidence type="ECO:0000313" key="5">
    <source>
        <dbReference type="Proteomes" id="UP000282672"/>
    </source>
</evidence>
<dbReference type="Gene3D" id="1.25.40.10">
    <property type="entry name" value="Tetratricopeptide repeat domain"/>
    <property type="match status" value="2"/>
</dbReference>
<dbReference type="InterPro" id="IPR050767">
    <property type="entry name" value="Sel1_AlgK"/>
</dbReference>
<name>A0A3L8D1P6_9PSED</name>
<evidence type="ECO:0000256" key="1">
    <source>
        <dbReference type="SAM" id="SignalP"/>
    </source>
</evidence>
<dbReference type="RefSeq" id="WP_121730842.1">
    <property type="nucleotide sequence ID" value="NZ_PEGA01000001.1"/>
</dbReference>
<dbReference type="Proteomes" id="UP000282672">
    <property type="component" value="Unassembled WGS sequence"/>
</dbReference>
<organism evidence="3 5">
    <name type="scientific">Pseudomonas prosekii</name>
    <dbReference type="NCBI Taxonomy" id="1148509"/>
    <lineage>
        <taxon>Bacteria</taxon>
        <taxon>Pseudomonadati</taxon>
        <taxon>Pseudomonadota</taxon>
        <taxon>Gammaproteobacteria</taxon>
        <taxon>Pseudomonadales</taxon>
        <taxon>Pseudomonadaceae</taxon>
        <taxon>Pseudomonas</taxon>
    </lineage>
</organism>
<evidence type="ECO:0000313" key="4">
    <source>
        <dbReference type="Proteomes" id="UP000282140"/>
    </source>
</evidence>
<evidence type="ECO:0000313" key="3">
    <source>
        <dbReference type="EMBL" id="RLU14537.1"/>
    </source>
</evidence>
<dbReference type="Proteomes" id="UP000282140">
    <property type="component" value="Unassembled WGS sequence"/>
</dbReference>
<accession>A0A3L8D1P6</accession>
<proteinExistence type="predicted"/>
<dbReference type="InterPro" id="IPR011990">
    <property type="entry name" value="TPR-like_helical_dom_sf"/>
</dbReference>
<feature type="signal peptide" evidence="1">
    <location>
        <begin position="1"/>
        <end position="23"/>
    </location>
</feature>
<comment type="caution">
    <text evidence="3">The sequence shown here is derived from an EMBL/GenBank/DDBJ whole genome shotgun (WGS) entry which is preliminary data.</text>
</comment>
<dbReference type="SUPFAM" id="SSF81901">
    <property type="entry name" value="HCP-like"/>
    <property type="match status" value="2"/>
</dbReference>
<sequence length="325" mass="36458">MTSLKTLFFIVVTTLVFGSGALAANSEQQEEAKRKGIELYNQFKAISALPYLKIAAEGSDHESQYYLGEALRKNKKYMTPEAQRAYEASASQGDLYAMIRLSQRGGDLCVQMNNCPSEQKSPMDWRKSALEAATKQAEMGDSEAMYLLYRLTGDEKWFERSAEGGYALSQYYLGAEYREGKGFFLTPAKRADVVERWMRASAEGGNPQGMLAYAAIQGRKQDWQTFRYWNEKAALTGYVSAVYGYGSYLAGQSPEYGFKEDLVTAYACISWVLEMDGGGGMKEFAQEELPQIAARMSAQQIEQSEKLLTEWKASRPPLSFFPDKL</sequence>
<gene>
    <name evidence="3" type="ORF">CS076_01500</name>
    <name evidence="2" type="ORF">CS078_06985</name>
</gene>
<feature type="chain" id="PRO_5044594994" description="Sel1 repeat family protein" evidence="1">
    <location>
        <begin position="24"/>
        <end position="325"/>
    </location>
</feature>
<dbReference type="EMBL" id="PEGB01000002">
    <property type="protein sequence ID" value="RLU11171.1"/>
    <property type="molecule type" value="Genomic_DNA"/>
</dbReference>
<dbReference type="PANTHER" id="PTHR11102:SF160">
    <property type="entry name" value="ERAD-ASSOCIATED E3 UBIQUITIN-PROTEIN LIGASE COMPONENT HRD3"/>
    <property type="match status" value="1"/>
</dbReference>
<dbReference type="PANTHER" id="PTHR11102">
    <property type="entry name" value="SEL-1-LIKE PROTEIN"/>
    <property type="match status" value="1"/>
</dbReference>